<evidence type="ECO:0000256" key="1">
    <source>
        <dbReference type="SAM" id="MobiDB-lite"/>
    </source>
</evidence>
<gene>
    <name evidence="2" type="ORF">AB205_0204320</name>
</gene>
<feature type="region of interest" description="Disordered" evidence="1">
    <location>
        <begin position="1"/>
        <end position="42"/>
    </location>
</feature>
<name>A0A2G9QIQ8_AQUCT</name>
<feature type="compositionally biased region" description="Basic and acidic residues" evidence="1">
    <location>
        <begin position="20"/>
        <end position="30"/>
    </location>
</feature>
<dbReference type="AlphaFoldDB" id="A0A2G9QIQ8"/>
<evidence type="ECO:0000313" key="3">
    <source>
        <dbReference type="Proteomes" id="UP000228934"/>
    </source>
</evidence>
<protein>
    <submittedName>
        <fullName evidence="2">Uncharacterized protein</fullName>
    </submittedName>
</protein>
<dbReference type="Proteomes" id="UP000228934">
    <property type="component" value="Unassembled WGS sequence"/>
</dbReference>
<accession>A0A2G9QIQ8</accession>
<organism evidence="2 3">
    <name type="scientific">Aquarana catesbeiana</name>
    <name type="common">American bullfrog</name>
    <name type="synonym">Rana catesbeiana</name>
    <dbReference type="NCBI Taxonomy" id="8400"/>
    <lineage>
        <taxon>Eukaryota</taxon>
        <taxon>Metazoa</taxon>
        <taxon>Chordata</taxon>
        <taxon>Craniata</taxon>
        <taxon>Vertebrata</taxon>
        <taxon>Euteleostomi</taxon>
        <taxon>Amphibia</taxon>
        <taxon>Batrachia</taxon>
        <taxon>Anura</taxon>
        <taxon>Neobatrachia</taxon>
        <taxon>Ranoidea</taxon>
        <taxon>Ranidae</taxon>
        <taxon>Aquarana</taxon>
    </lineage>
</organism>
<keyword evidence="3" id="KW-1185">Reference proteome</keyword>
<dbReference type="EMBL" id="KV977368">
    <property type="protein sequence ID" value="PIO15490.1"/>
    <property type="molecule type" value="Genomic_DNA"/>
</dbReference>
<evidence type="ECO:0000313" key="2">
    <source>
        <dbReference type="EMBL" id="PIO15490.1"/>
    </source>
</evidence>
<reference evidence="3" key="1">
    <citation type="journal article" date="2017" name="Nat. Commun.">
        <title>The North American bullfrog draft genome provides insight into hormonal regulation of long noncoding RNA.</title>
        <authorList>
            <person name="Hammond S.A."/>
            <person name="Warren R.L."/>
            <person name="Vandervalk B.P."/>
            <person name="Kucuk E."/>
            <person name="Khan H."/>
            <person name="Gibb E.A."/>
            <person name="Pandoh P."/>
            <person name="Kirk H."/>
            <person name="Zhao Y."/>
            <person name="Jones M."/>
            <person name="Mungall A.J."/>
            <person name="Coope R."/>
            <person name="Pleasance S."/>
            <person name="Moore R.A."/>
            <person name="Holt R.A."/>
            <person name="Round J.M."/>
            <person name="Ohora S."/>
            <person name="Walle B.V."/>
            <person name="Veldhoen N."/>
            <person name="Helbing C.C."/>
            <person name="Birol I."/>
        </authorList>
    </citation>
    <scope>NUCLEOTIDE SEQUENCE [LARGE SCALE GENOMIC DNA]</scope>
</reference>
<proteinExistence type="predicted"/>
<sequence>MEETLGDTVDTKTGRSPQKFFKEDRPDFRGCRAVPGATDRSNTMGVVNANKWKRVAARGGTQEFNDLLTIDLTGVGNKVVTLGNVFPTVLCGSTQGDVLPESRAVHSEKVKAEATSSP</sequence>